<dbReference type="InterPro" id="IPR001539">
    <property type="entry name" value="Peptidase_U32"/>
</dbReference>
<keyword evidence="1" id="KW-0831">Ubiquinone biosynthesis</keyword>
<accession>A0A0B6S435</accession>
<name>A0A0B6S435_BURPL</name>
<dbReference type="HOGENOM" id="CLU_011540_3_2_4"/>
<feature type="region of interest" description="Disordered" evidence="2">
    <location>
        <begin position="1"/>
        <end position="42"/>
    </location>
</feature>
<dbReference type="AlphaFoldDB" id="A0A0B6S435"/>
<dbReference type="UniPathway" id="UPA00232"/>
<evidence type="ECO:0000313" key="3">
    <source>
        <dbReference type="EMBL" id="AJK50423.1"/>
    </source>
</evidence>
<dbReference type="Proteomes" id="UP000031838">
    <property type="component" value="Chromosome 2"/>
</dbReference>
<evidence type="ECO:0000313" key="4">
    <source>
        <dbReference type="Proteomes" id="UP000031838"/>
    </source>
</evidence>
<proteinExistence type="inferred from homology"/>
<reference evidence="4" key="1">
    <citation type="submission" date="2011-03" db="EMBL/GenBank/DDBJ databases">
        <authorList>
            <person name="Voget S."/>
            <person name="Streit W.R."/>
            <person name="Jaeger K.E."/>
            <person name="Daniel R."/>
        </authorList>
    </citation>
    <scope>NUCLEOTIDE SEQUENCE [LARGE SCALE GENOMIC DNA]</scope>
    <source>
        <strain evidence="4">PG1</strain>
    </source>
</reference>
<gene>
    <name evidence="1" type="primary">ubiU</name>
    <name evidence="3" type="ORF">BGL_2c23670</name>
</gene>
<dbReference type="EMBL" id="CP002581">
    <property type="protein sequence ID" value="AJK50423.1"/>
    <property type="molecule type" value="Genomic_DNA"/>
</dbReference>
<reference evidence="3 4" key="2">
    <citation type="journal article" date="2016" name="Appl. Microbiol. Biotechnol.">
        <title>Mutations improving production and secretion of extracellular lipase by Burkholderia glumae PG1.</title>
        <authorList>
            <person name="Knapp A."/>
            <person name="Voget S."/>
            <person name="Gao R."/>
            <person name="Zaburannyi N."/>
            <person name="Krysciak D."/>
            <person name="Breuer M."/>
            <person name="Hauer B."/>
            <person name="Streit W.R."/>
            <person name="Muller R."/>
            <person name="Daniel R."/>
            <person name="Jaeger K.E."/>
        </authorList>
    </citation>
    <scope>NUCLEOTIDE SEQUENCE [LARGE SCALE GENOMIC DNA]</scope>
    <source>
        <strain evidence="3 4">PG1</strain>
    </source>
</reference>
<comment type="subunit">
    <text evidence="1">Forms a heterodimer with UbiV.</text>
</comment>
<feature type="binding site" evidence="1">
    <location>
        <position position="220"/>
    </location>
    <ligand>
        <name>[4Fe-4S] cluster</name>
        <dbReference type="ChEBI" id="CHEBI:49883"/>
    </ligand>
</feature>
<keyword evidence="1" id="KW-0004">4Fe-4S</keyword>
<dbReference type="PANTHER" id="PTHR30217:SF3">
    <property type="entry name" value="UBIQUINONE BIOSYNTHESIS PROTEIN UBIU"/>
    <property type="match status" value="1"/>
</dbReference>
<keyword evidence="1" id="KW-0408">Iron</keyword>
<dbReference type="InterPro" id="IPR051454">
    <property type="entry name" value="RNA/ubiquinone_mod_enzymes"/>
</dbReference>
<sequence length="386" mass="41108">MRPDAAPTRQGAPPTGLGAPCRVPGASPIRRARARRPRSRSTMNAMPELKIPELVCPAGNLPALRAAVDGGADCVYVGLKGDTNARAFPGLNFDRNTLADGVRHAHAAGSKVLLAINTYASGADLSHWTHAIDLAAGIGIDAIIVADPALMAYAARVHPSLRLHLSVQGSVTSHAGINFLRDEFGIQRAVLPRVLSLEQIANTVANTSVEIEVFGFGSLCVMVEGRCALSAHASGAAPNLDGVCSPARHVHWIEREEAGQTWLDARLASVLVDSYRAGEPSSYPTICKGRFEVCGQRYHALEAPTSLNALSLLPELARIGVRAVKIEGRQRGPAYTAAVTRVWRAALDRLAQQGDAMRFDPAWSRSLGTLAEGQTDTLGAYSRPWK</sequence>
<feature type="binding site" evidence="1">
    <location>
        <position position="287"/>
    </location>
    <ligand>
        <name>[4Fe-4S] cluster</name>
        <dbReference type="ChEBI" id="CHEBI:49883"/>
    </ligand>
</feature>
<keyword evidence="1" id="KW-0411">Iron-sulfur</keyword>
<dbReference type="GO" id="GO:0006744">
    <property type="term" value="P:ubiquinone biosynthetic process"/>
    <property type="evidence" value="ECO:0007669"/>
    <property type="project" value="UniProtKB-UniRule"/>
</dbReference>
<evidence type="ECO:0000256" key="1">
    <source>
        <dbReference type="HAMAP-Rule" id="MF_02232"/>
    </source>
</evidence>
<dbReference type="HAMAP" id="MF_02232">
    <property type="entry name" value="UbiU"/>
    <property type="match status" value="1"/>
</dbReference>
<feature type="binding site" evidence="1">
    <location>
        <position position="244"/>
    </location>
    <ligand>
        <name>[4Fe-4S] cluster</name>
        <dbReference type="ChEBI" id="CHEBI:49883"/>
    </ligand>
</feature>
<comment type="similarity">
    <text evidence="1">Belongs to the peptidase U32 family. UbiU subfamily.</text>
</comment>
<dbReference type="InterPro" id="IPR043692">
    <property type="entry name" value="UbiU"/>
</dbReference>
<keyword evidence="1" id="KW-0479">Metal-binding</keyword>
<comment type="pathway">
    <text evidence="1">Cofactor biosynthesis; ubiquinone biosynthesis.</text>
</comment>
<evidence type="ECO:0000256" key="2">
    <source>
        <dbReference type="SAM" id="MobiDB-lite"/>
    </source>
</evidence>
<protein>
    <recommendedName>
        <fullName evidence="1">Ubiquinone biosynthesis protein UbiU</fullName>
    </recommendedName>
</protein>
<feature type="binding site" evidence="1">
    <location>
        <position position="227"/>
    </location>
    <ligand>
        <name>[4Fe-4S] cluster</name>
        <dbReference type="ChEBI" id="CHEBI:49883"/>
    </ligand>
</feature>
<dbReference type="KEGG" id="bgp:BGL_2c23670"/>
<comment type="function">
    <text evidence="1">Required for O(2)-independent ubiquinone (coenzyme Q) biosynthesis. Together with UbiV, is essential for the C6-hydroxylation reaction in the oxygen-independent ubiquinone biosynthesis pathway.</text>
</comment>
<feature type="compositionally biased region" description="Basic residues" evidence="2">
    <location>
        <begin position="30"/>
        <end position="39"/>
    </location>
</feature>
<organism evidence="3 4">
    <name type="scientific">Burkholderia plantarii</name>
    <dbReference type="NCBI Taxonomy" id="41899"/>
    <lineage>
        <taxon>Bacteria</taxon>
        <taxon>Pseudomonadati</taxon>
        <taxon>Pseudomonadota</taxon>
        <taxon>Betaproteobacteria</taxon>
        <taxon>Burkholderiales</taxon>
        <taxon>Burkholderiaceae</taxon>
        <taxon>Burkholderia</taxon>
    </lineage>
</organism>
<comment type="cofactor">
    <cofactor evidence="1">
        <name>[4Fe-4S] cluster</name>
        <dbReference type="ChEBI" id="CHEBI:49883"/>
    </cofactor>
</comment>
<dbReference type="GO" id="GO:0051539">
    <property type="term" value="F:4 iron, 4 sulfur cluster binding"/>
    <property type="evidence" value="ECO:0007669"/>
    <property type="project" value="UniProtKB-UniRule"/>
</dbReference>
<dbReference type="Pfam" id="PF01136">
    <property type="entry name" value="Peptidase_U32"/>
    <property type="match status" value="1"/>
</dbReference>
<dbReference type="PANTHER" id="PTHR30217">
    <property type="entry name" value="PEPTIDASE U32 FAMILY"/>
    <property type="match status" value="1"/>
</dbReference>
<dbReference type="GO" id="GO:0046872">
    <property type="term" value="F:metal ion binding"/>
    <property type="evidence" value="ECO:0007669"/>
    <property type="project" value="UniProtKB-KW"/>
</dbReference>
<keyword evidence="4" id="KW-1185">Reference proteome</keyword>
<dbReference type="PROSITE" id="PS01276">
    <property type="entry name" value="PEPTIDASE_U32"/>
    <property type="match status" value="1"/>
</dbReference>